<accession>A0A2J8Q0J9</accession>
<dbReference type="PROSITE" id="PS50249">
    <property type="entry name" value="MPN"/>
    <property type="match status" value="1"/>
</dbReference>
<protein>
    <submittedName>
        <fullName evidence="2">COPS6 isoform 3</fullName>
    </submittedName>
</protein>
<comment type="caution">
    <text evidence="2">The sequence shown here is derived from an EMBL/GenBank/DDBJ whole genome shotgun (WGS) entry which is preliminary data.</text>
</comment>
<dbReference type="AlphaFoldDB" id="A0A2J8Q0J9"/>
<sequence length="42" mass="4512">MACGVTGSVSVALHPLVILNISDHWIRMRSQEGRPVQVIGAL</sequence>
<name>A0A2J8Q0J9_PANTR</name>
<dbReference type="InterPro" id="IPR000555">
    <property type="entry name" value="JAMM/MPN+_dom"/>
</dbReference>
<dbReference type="GO" id="GO:0008237">
    <property type="term" value="F:metallopeptidase activity"/>
    <property type="evidence" value="ECO:0007669"/>
    <property type="project" value="InterPro"/>
</dbReference>
<organism evidence="2 3">
    <name type="scientific">Pan troglodytes</name>
    <name type="common">Chimpanzee</name>
    <dbReference type="NCBI Taxonomy" id="9598"/>
    <lineage>
        <taxon>Eukaryota</taxon>
        <taxon>Metazoa</taxon>
        <taxon>Chordata</taxon>
        <taxon>Craniata</taxon>
        <taxon>Vertebrata</taxon>
        <taxon>Euteleostomi</taxon>
        <taxon>Mammalia</taxon>
        <taxon>Eutheria</taxon>
        <taxon>Euarchontoglires</taxon>
        <taxon>Primates</taxon>
        <taxon>Haplorrhini</taxon>
        <taxon>Catarrhini</taxon>
        <taxon>Hominidae</taxon>
        <taxon>Pan</taxon>
    </lineage>
</organism>
<dbReference type="Pfam" id="PF01398">
    <property type="entry name" value="JAB"/>
    <property type="match status" value="1"/>
</dbReference>
<proteinExistence type="predicted"/>
<dbReference type="InterPro" id="IPR037518">
    <property type="entry name" value="MPN"/>
</dbReference>
<dbReference type="Proteomes" id="UP000236370">
    <property type="component" value="Unassembled WGS sequence"/>
</dbReference>
<feature type="domain" description="MPN" evidence="1">
    <location>
        <begin position="11"/>
        <end position="42"/>
    </location>
</feature>
<dbReference type="EMBL" id="NBAG03000093">
    <property type="protein sequence ID" value="PNI89785.1"/>
    <property type="molecule type" value="Genomic_DNA"/>
</dbReference>
<evidence type="ECO:0000313" key="2">
    <source>
        <dbReference type="EMBL" id="PNI89785.1"/>
    </source>
</evidence>
<gene>
    <name evidence="2" type="ORF">CK820_G0047486</name>
</gene>
<reference evidence="2 3" key="1">
    <citation type="submission" date="2017-12" db="EMBL/GenBank/DDBJ databases">
        <title>High-resolution comparative analysis of great ape genomes.</title>
        <authorList>
            <person name="Pollen A."/>
            <person name="Hastie A."/>
            <person name="Hormozdiari F."/>
            <person name="Dougherty M."/>
            <person name="Liu R."/>
            <person name="Chaisson M."/>
            <person name="Hoppe E."/>
            <person name="Hill C."/>
            <person name="Pang A."/>
            <person name="Hillier L."/>
            <person name="Baker C."/>
            <person name="Armstrong J."/>
            <person name="Shendure J."/>
            <person name="Paten B."/>
            <person name="Wilson R."/>
            <person name="Chao H."/>
            <person name="Schneider V."/>
            <person name="Ventura M."/>
            <person name="Kronenberg Z."/>
            <person name="Murali S."/>
            <person name="Gordon D."/>
            <person name="Cantsilieris S."/>
            <person name="Munson K."/>
            <person name="Nelson B."/>
            <person name="Raja A."/>
            <person name="Underwood J."/>
            <person name="Diekhans M."/>
            <person name="Fiddes I."/>
            <person name="Haussler D."/>
            <person name="Eichler E."/>
        </authorList>
    </citation>
    <scope>NUCLEOTIDE SEQUENCE [LARGE SCALE GENOMIC DNA]</scope>
    <source>
        <strain evidence="2">Yerkes chimp pedigree #C0471</strain>
    </source>
</reference>
<evidence type="ECO:0000313" key="3">
    <source>
        <dbReference type="Proteomes" id="UP000236370"/>
    </source>
</evidence>
<feature type="non-terminal residue" evidence="2">
    <location>
        <position position="42"/>
    </location>
</feature>
<dbReference type="Gene3D" id="3.40.140.10">
    <property type="entry name" value="Cytidine Deaminase, domain 2"/>
    <property type="match status" value="1"/>
</dbReference>
<evidence type="ECO:0000259" key="1">
    <source>
        <dbReference type="PROSITE" id="PS50249"/>
    </source>
</evidence>